<dbReference type="STRING" id="865937.Gilli_0773"/>
<proteinExistence type="predicted"/>
<organism evidence="1 2">
    <name type="scientific">Gillisia limnaea (strain DSM 15749 / LMG 21470 / R-8282)</name>
    <dbReference type="NCBI Taxonomy" id="865937"/>
    <lineage>
        <taxon>Bacteria</taxon>
        <taxon>Pseudomonadati</taxon>
        <taxon>Bacteroidota</taxon>
        <taxon>Flavobacteriia</taxon>
        <taxon>Flavobacteriales</taxon>
        <taxon>Flavobacteriaceae</taxon>
        <taxon>Gillisia</taxon>
    </lineage>
</organism>
<gene>
    <name evidence="1" type="ORF">Gilli_0773</name>
</gene>
<accession>H2BSU5</accession>
<evidence type="ECO:0000313" key="2">
    <source>
        <dbReference type="Proteomes" id="UP000003844"/>
    </source>
</evidence>
<dbReference type="EMBL" id="JH594606">
    <property type="protein sequence ID" value="EHQ01475.1"/>
    <property type="molecule type" value="Genomic_DNA"/>
</dbReference>
<keyword evidence="2" id="KW-1185">Reference proteome</keyword>
<dbReference type="OrthoDB" id="824506at2"/>
<sequence length="86" mass="10057">MWHEDSMCHPSFGDLVSNKNGIAVWKTKLHKNLNLKFNYDLLKKGVNAKDDLVLVFKMSIISMLTKKMVRKGTFMFTRTWKKHGDI</sequence>
<dbReference type="AlphaFoldDB" id="H2BSU5"/>
<reference evidence="2" key="1">
    <citation type="journal article" date="2012" name="Stand. Genomic Sci.">
        <title>Genome sequence of the Antarctic rhodopsins-containing flavobacterium Gillisia limnaea type strain (R-8282(T)).</title>
        <authorList>
            <person name="Riedel T."/>
            <person name="Held B."/>
            <person name="Nolan M."/>
            <person name="Lucas S."/>
            <person name="Lapidus A."/>
            <person name="Tice H."/>
            <person name="Del Rio T.G."/>
            <person name="Cheng J.F."/>
            <person name="Han C."/>
            <person name="Tapia R."/>
            <person name="Goodwin L.A."/>
            <person name="Pitluck S."/>
            <person name="Liolios K."/>
            <person name="Mavromatis K."/>
            <person name="Pagani I."/>
            <person name="Ivanova N."/>
            <person name="Mikhailova N."/>
            <person name="Pati A."/>
            <person name="Chen A."/>
            <person name="Palaniappan K."/>
            <person name="Land M."/>
            <person name="Rohde M."/>
            <person name="Tindall B.J."/>
            <person name="Detter J.C."/>
            <person name="Goker M."/>
            <person name="Bristow J."/>
            <person name="Eisen J.A."/>
            <person name="Markowitz V."/>
            <person name="Hugenholtz P."/>
            <person name="Kyrpides N.C."/>
            <person name="Klenk H.P."/>
            <person name="Woyke T."/>
        </authorList>
    </citation>
    <scope>NUCLEOTIDE SEQUENCE [LARGE SCALE GENOMIC DNA]</scope>
    <source>
        <strain evidence="2">DSM 15749 / LMG 21470 / R-8282</strain>
    </source>
</reference>
<name>H2BSU5_GILLR</name>
<dbReference type="eggNOG" id="ENOG5033W86">
    <property type="taxonomic scope" value="Bacteria"/>
</dbReference>
<dbReference type="HOGENOM" id="CLU_2493501_0_0_10"/>
<protein>
    <submittedName>
        <fullName evidence="1">Uncharacterized protein</fullName>
    </submittedName>
</protein>
<dbReference type="Proteomes" id="UP000003844">
    <property type="component" value="Unassembled WGS sequence"/>
</dbReference>
<dbReference type="RefSeq" id="WP_006987797.1">
    <property type="nucleotide sequence ID" value="NZ_JH594606.1"/>
</dbReference>
<evidence type="ECO:0000313" key="1">
    <source>
        <dbReference type="EMBL" id="EHQ01475.1"/>
    </source>
</evidence>